<feature type="domain" description="Ketoreductase" evidence="3">
    <location>
        <begin position="9"/>
        <end position="181"/>
    </location>
</feature>
<dbReference type="PANTHER" id="PTHR43477">
    <property type="entry name" value="DIHYDROANTICAPSIN 7-DEHYDROGENASE"/>
    <property type="match status" value="1"/>
</dbReference>
<dbReference type="FunFam" id="3.40.50.720:FF:000084">
    <property type="entry name" value="Short-chain dehydrogenase reductase"/>
    <property type="match status" value="1"/>
</dbReference>
<dbReference type="KEGG" id="meso:BSQ44_24845"/>
<dbReference type="CDD" id="cd05233">
    <property type="entry name" value="SDR_c"/>
    <property type="match status" value="1"/>
</dbReference>
<evidence type="ECO:0000259" key="3">
    <source>
        <dbReference type="SMART" id="SM00822"/>
    </source>
</evidence>
<keyword evidence="5" id="KW-1185">Reference proteome</keyword>
<dbReference type="RefSeq" id="WP_072607689.1">
    <property type="nucleotide sequence ID" value="NZ_CP018171.1"/>
</dbReference>
<proteinExistence type="inferred from homology"/>
<evidence type="ECO:0000313" key="5">
    <source>
        <dbReference type="Proteomes" id="UP000182840"/>
    </source>
</evidence>
<dbReference type="OrthoDB" id="5457012at2"/>
<dbReference type="InterPro" id="IPR057326">
    <property type="entry name" value="KR_dom"/>
</dbReference>
<organism evidence="4 5">
    <name type="scientific">Aquibium oceanicum</name>
    <dbReference type="NCBI Taxonomy" id="1670800"/>
    <lineage>
        <taxon>Bacteria</taxon>
        <taxon>Pseudomonadati</taxon>
        <taxon>Pseudomonadota</taxon>
        <taxon>Alphaproteobacteria</taxon>
        <taxon>Hyphomicrobiales</taxon>
        <taxon>Phyllobacteriaceae</taxon>
        <taxon>Aquibium</taxon>
    </lineage>
</organism>
<dbReference type="Proteomes" id="UP000182840">
    <property type="component" value="Chromosome"/>
</dbReference>
<dbReference type="STRING" id="1670800.BSQ44_24845"/>
<sequence>MTTAFDPSRTAIVTGAAGGIGRATTLRLLAAGWRVAGVDRTPIADIPEEFRGSFLAIECDLTDPAIPADVVARTIERFKSLELLVNNAGISGARPVADTEDANLSRIMDINFTVPFRLSREALRVMQPGAAIVHVSSVLNFRATPATSAYTASKAALAGLTRQMAADYGPRGIRCNAVAPGLVETELTAEKLRTEPKFQRIWIEGTPWPRLGRPDDIAAAIVFLASADAEFINGHTLVIDGGWSIGAAAA</sequence>
<evidence type="ECO:0000256" key="2">
    <source>
        <dbReference type="ARBA" id="ARBA00023002"/>
    </source>
</evidence>
<protein>
    <recommendedName>
        <fullName evidence="3">Ketoreductase domain-containing protein</fullName>
    </recommendedName>
</protein>
<accession>A0A1L3SY13</accession>
<dbReference type="InterPro" id="IPR002347">
    <property type="entry name" value="SDR_fam"/>
</dbReference>
<dbReference type="PRINTS" id="PR00080">
    <property type="entry name" value="SDRFAMILY"/>
</dbReference>
<dbReference type="EMBL" id="CP018171">
    <property type="protein sequence ID" value="APH74234.1"/>
    <property type="molecule type" value="Genomic_DNA"/>
</dbReference>
<dbReference type="InterPro" id="IPR020904">
    <property type="entry name" value="Sc_DH/Rdtase_CS"/>
</dbReference>
<gene>
    <name evidence="4" type="ORF">BSQ44_24845</name>
</gene>
<dbReference type="SUPFAM" id="SSF51735">
    <property type="entry name" value="NAD(P)-binding Rossmann-fold domains"/>
    <property type="match status" value="1"/>
</dbReference>
<reference evidence="5" key="1">
    <citation type="submission" date="2016-11" db="EMBL/GenBank/DDBJ databases">
        <title>Mesorhizobium oceanicum sp. nov., isolated from deep seawater in South China Sea.</title>
        <authorList>
            <person name="Fu G.-Y."/>
        </authorList>
    </citation>
    <scope>NUCLEOTIDE SEQUENCE [LARGE SCALE GENOMIC DNA]</scope>
    <source>
        <strain evidence="5">B7</strain>
    </source>
</reference>
<dbReference type="InterPro" id="IPR051122">
    <property type="entry name" value="SDR_DHRS6-like"/>
</dbReference>
<dbReference type="InterPro" id="IPR036291">
    <property type="entry name" value="NAD(P)-bd_dom_sf"/>
</dbReference>
<dbReference type="AlphaFoldDB" id="A0A1L3SY13"/>
<evidence type="ECO:0000313" key="4">
    <source>
        <dbReference type="EMBL" id="APH74234.1"/>
    </source>
</evidence>
<keyword evidence="2" id="KW-0560">Oxidoreductase</keyword>
<dbReference type="PRINTS" id="PR00081">
    <property type="entry name" value="GDHRDH"/>
</dbReference>
<comment type="similarity">
    <text evidence="1">Belongs to the short-chain dehydrogenases/reductases (SDR) family.</text>
</comment>
<name>A0A1L3SY13_9HYPH</name>
<dbReference type="PROSITE" id="PS00061">
    <property type="entry name" value="ADH_SHORT"/>
    <property type="match status" value="1"/>
</dbReference>
<dbReference type="Pfam" id="PF13561">
    <property type="entry name" value="adh_short_C2"/>
    <property type="match status" value="1"/>
</dbReference>
<evidence type="ECO:0000256" key="1">
    <source>
        <dbReference type="ARBA" id="ARBA00006484"/>
    </source>
</evidence>
<dbReference type="Gene3D" id="3.40.50.720">
    <property type="entry name" value="NAD(P)-binding Rossmann-like Domain"/>
    <property type="match status" value="1"/>
</dbReference>
<dbReference type="GO" id="GO:0016491">
    <property type="term" value="F:oxidoreductase activity"/>
    <property type="evidence" value="ECO:0007669"/>
    <property type="project" value="UniProtKB-KW"/>
</dbReference>
<dbReference type="SMART" id="SM00822">
    <property type="entry name" value="PKS_KR"/>
    <property type="match status" value="1"/>
</dbReference>
<dbReference type="PANTHER" id="PTHR43477:SF1">
    <property type="entry name" value="DIHYDROANTICAPSIN 7-DEHYDROGENASE"/>
    <property type="match status" value="1"/>
</dbReference>